<evidence type="ECO:0000313" key="3">
    <source>
        <dbReference type="EMBL" id="KAL0911003.1"/>
    </source>
</evidence>
<proteinExistence type="predicted"/>
<protein>
    <submittedName>
        <fullName evidence="3">Uncharacterized protein</fullName>
    </submittedName>
</protein>
<keyword evidence="1" id="KW-0175">Coiled coil</keyword>
<comment type="caution">
    <text evidence="3">The sequence shown here is derived from an EMBL/GenBank/DDBJ whole genome shotgun (WGS) entry which is preliminary data.</text>
</comment>
<evidence type="ECO:0000256" key="2">
    <source>
        <dbReference type="SAM" id="MobiDB-lite"/>
    </source>
</evidence>
<evidence type="ECO:0000313" key="4">
    <source>
        <dbReference type="Proteomes" id="UP001552299"/>
    </source>
</evidence>
<feature type="coiled-coil region" evidence="1">
    <location>
        <begin position="146"/>
        <end position="188"/>
    </location>
</feature>
<feature type="region of interest" description="Disordered" evidence="2">
    <location>
        <begin position="193"/>
        <end position="227"/>
    </location>
</feature>
<evidence type="ECO:0000256" key="1">
    <source>
        <dbReference type="SAM" id="Coils"/>
    </source>
</evidence>
<dbReference type="Proteomes" id="UP001552299">
    <property type="component" value="Unassembled WGS sequence"/>
</dbReference>
<gene>
    <name evidence="3" type="ORF">M5K25_019103</name>
</gene>
<reference evidence="3 4" key="1">
    <citation type="journal article" date="2024" name="Plant Biotechnol. J.">
        <title>Dendrobium thyrsiflorum genome and its molecular insights into genes involved in important horticultural traits.</title>
        <authorList>
            <person name="Chen B."/>
            <person name="Wang J.Y."/>
            <person name="Zheng P.J."/>
            <person name="Li K.L."/>
            <person name="Liang Y.M."/>
            <person name="Chen X.F."/>
            <person name="Zhang C."/>
            <person name="Zhao X."/>
            <person name="He X."/>
            <person name="Zhang G.Q."/>
            <person name="Liu Z.J."/>
            <person name="Xu Q."/>
        </authorList>
    </citation>
    <scope>NUCLEOTIDE SEQUENCE [LARGE SCALE GENOMIC DNA]</scope>
    <source>
        <strain evidence="3">GZMU011</strain>
    </source>
</reference>
<name>A0ABD0UE65_DENTH</name>
<accession>A0ABD0UE65</accession>
<dbReference type="EMBL" id="JANQDX010000015">
    <property type="protein sequence ID" value="KAL0911003.1"/>
    <property type="molecule type" value="Genomic_DNA"/>
</dbReference>
<sequence>MENIMVADTMPWSSSIGIVSEEWCSENKQQQQQLHFPALLDIQHPSVSSPRHSSNQAIAAADNGVVNDLRASLLQLNEEKKFHLYTGPHGTGSGANRGRTLRLLYARSDAQAMPSRVGRGEISFRGRNPCLFMEKKSDFFMAAKKVDALEERLEGEMSQIKATKEDRISSVEHKISDLHAMMKLLENQIQTAPSEVKEPAGKTTNSDCRRRDDEVETMEEQGGGMEEDKLLKTSLTFTAELKAKVRVNTVNLELIKEET</sequence>
<dbReference type="AlphaFoldDB" id="A0ABD0UE65"/>
<keyword evidence="4" id="KW-1185">Reference proteome</keyword>
<organism evidence="3 4">
    <name type="scientific">Dendrobium thyrsiflorum</name>
    <name type="common">Pinecone-like raceme dendrobium</name>
    <name type="synonym">Orchid</name>
    <dbReference type="NCBI Taxonomy" id="117978"/>
    <lineage>
        <taxon>Eukaryota</taxon>
        <taxon>Viridiplantae</taxon>
        <taxon>Streptophyta</taxon>
        <taxon>Embryophyta</taxon>
        <taxon>Tracheophyta</taxon>
        <taxon>Spermatophyta</taxon>
        <taxon>Magnoliopsida</taxon>
        <taxon>Liliopsida</taxon>
        <taxon>Asparagales</taxon>
        <taxon>Orchidaceae</taxon>
        <taxon>Epidendroideae</taxon>
        <taxon>Malaxideae</taxon>
        <taxon>Dendrobiinae</taxon>
        <taxon>Dendrobium</taxon>
    </lineage>
</organism>